<dbReference type="InterPro" id="IPR000682">
    <property type="entry name" value="PCMT"/>
</dbReference>
<protein>
    <recommendedName>
        <fullName evidence="2">Protein-L-isoaspartate O-methyltransferase</fullName>
    </recommendedName>
    <alternativeName>
        <fullName evidence="3">Protein L-isoaspartyl methyltransferase</fullName>
    </alternativeName>
</protein>
<evidence type="ECO:0000256" key="2">
    <source>
        <dbReference type="ARBA" id="ARBA00013346"/>
    </source>
</evidence>
<reference evidence="4" key="2">
    <citation type="journal article" date="2023" name="Syst. Appl. Microbiol.">
        <title>Govania unica gen. nov., sp. nov., a rare biosphere bacterium that represents a novel family in the class Alphaproteobacteria.</title>
        <authorList>
            <person name="Vandamme P."/>
            <person name="Peeters C."/>
            <person name="Hettiarachchi A."/>
            <person name="Cnockaert M."/>
            <person name="Carlier A."/>
        </authorList>
    </citation>
    <scope>NUCLEOTIDE SEQUENCE</scope>
    <source>
        <strain evidence="4">LMG 31809</strain>
    </source>
</reference>
<dbReference type="PANTHER" id="PTHR11579">
    <property type="entry name" value="PROTEIN-L-ISOASPARTATE O-METHYLTRANSFERASE"/>
    <property type="match status" value="1"/>
</dbReference>
<dbReference type="Gene3D" id="3.40.50.150">
    <property type="entry name" value="Vaccinia Virus protein VP39"/>
    <property type="match status" value="1"/>
</dbReference>
<comment type="caution">
    <text evidence="4">The sequence shown here is derived from an EMBL/GenBank/DDBJ whole genome shotgun (WGS) entry which is preliminary data.</text>
</comment>
<evidence type="ECO:0000313" key="5">
    <source>
        <dbReference type="Proteomes" id="UP001141619"/>
    </source>
</evidence>
<dbReference type="Proteomes" id="UP001141619">
    <property type="component" value="Unassembled WGS sequence"/>
</dbReference>
<dbReference type="CDD" id="cd02440">
    <property type="entry name" value="AdoMet_MTases"/>
    <property type="match status" value="1"/>
</dbReference>
<proteinExistence type="inferred from homology"/>
<dbReference type="SUPFAM" id="SSF53335">
    <property type="entry name" value="S-adenosyl-L-methionine-dependent methyltransferases"/>
    <property type="match status" value="1"/>
</dbReference>
<evidence type="ECO:0000256" key="1">
    <source>
        <dbReference type="ARBA" id="ARBA00005369"/>
    </source>
</evidence>
<sequence length="217" mass="22630">MTNYAIARDHMIEGQIKPNQVSDPHVLEAFRHTAREVYVPAALRGVAYVDESIEIAPGRYLMEPRVFARLLQAALPGAGDVVLDVGSGSGYSAAVLAALAGSVVALEEDGDLAARATALLAESGLANAEVVKGALVDGCAGHGPYQVIVLNGQVDEVPQALLDQLADGGRLVGVERLGGVGKAVLYQKDQGIVGRRELFDASVAPLPGFAKPKSFTF</sequence>
<dbReference type="InterPro" id="IPR029063">
    <property type="entry name" value="SAM-dependent_MTases_sf"/>
</dbReference>
<dbReference type="Pfam" id="PF01135">
    <property type="entry name" value="PCMT"/>
    <property type="match status" value="1"/>
</dbReference>
<dbReference type="GO" id="GO:0004719">
    <property type="term" value="F:protein-L-isoaspartate (D-aspartate) O-methyltransferase activity"/>
    <property type="evidence" value="ECO:0007669"/>
    <property type="project" value="InterPro"/>
</dbReference>
<reference evidence="4" key="1">
    <citation type="submission" date="2022-08" db="EMBL/GenBank/DDBJ databases">
        <authorList>
            <person name="Vandamme P."/>
            <person name="Hettiarachchi A."/>
            <person name="Peeters C."/>
            <person name="Cnockaert M."/>
            <person name="Carlier A."/>
        </authorList>
    </citation>
    <scope>NUCLEOTIDE SEQUENCE</scope>
    <source>
        <strain evidence="4">LMG 31809</strain>
    </source>
</reference>
<dbReference type="AlphaFoldDB" id="A0A9X3TX78"/>
<keyword evidence="5" id="KW-1185">Reference proteome</keyword>
<dbReference type="PANTHER" id="PTHR11579:SF18">
    <property type="entry name" value="PROTEIN-L-ISOASPARTATE O-METHYLTRANSFERASE"/>
    <property type="match status" value="1"/>
</dbReference>
<evidence type="ECO:0000313" key="4">
    <source>
        <dbReference type="EMBL" id="MDA5193284.1"/>
    </source>
</evidence>
<dbReference type="GO" id="GO:0005737">
    <property type="term" value="C:cytoplasm"/>
    <property type="evidence" value="ECO:0007669"/>
    <property type="project" value="TreeGrafter"/>
</dbReference>
<comment type="similarity">
    <text evidence="1">Belongs to the methyltransferase superfamily. L-isoaspartyl/D-aspartyl protein methyltransferase family.</text>
</comment>
<name>A0A9X3TX78_9PROT</name>
<organism evidence="4 5">
    <name type="scientific">Govanella unica</name>
    <dbReference type="NCBI Taxonomy" id="2975056"/>
    <lineage>
        <taxon>Bacteria</taxon>
        <taxon>Pseudomonadati</taxon>
        <taxon>Pseudomonadota</taxon>
        <taxon>Alphaproteobacteria</taxon>
        <taxon>Emcibacterales</taxon>
        <taxon>Govanellaceae</taxon>
        <taxon>Govanella</taxon>
    </lineage>
</organism>
<evidence type="ECO:0000256" key="3">
    <source>
        <dbReference type="ARBA" id="ARBA00030757"/>
    </source>
</evidence>
<accession>A0A9X3TX78</accession>
<dbReference type="EMBL" id="JANWOI010000001">
    <property type="protein sequence ID" value="MDA5193284.1"/>
    <property type="molecule type" value="Genomic_DNA"/>
</dbReference>
<dbReference type="RefSeq" id="WP_274942977.1">
    <property type="nucleotide sequence ID" value="NZ_JANWOI010000001.1"/>
</dbReference>
<gene>
    <name evidence="4" type="ORF">NYP16_04850</name>
</gene>